<dbReference type="InterPro" id="IPR036188">
    <property type="entry name" value="FAD/NAD-bd_sf"/>
</dbReference>
<evidence type="ECO:0000256" key="11">
    <source>
        <dbReference type="ARBA" id="ARBA00048305"/>
    </source>
</evidence>
<keyword evidence="6 13" id="KW-0285">Flavoprotein</keyword>
<feature type="domain" description="FAD-dependent oxidoreductase 2 FAD-binding" evidence="14">
    <location>
        <begin position="27"/>
        <end position="420"/>
    </location>
</feature>
<dbReference type="EC" id="1.4.3.16" evidence="4 12"/>
<dbReference type="RefSeq" id="WP_377541320.1">
    <property type="nucleotide sequence ID" value="NZ_JBHSBN010000001.1"/>
</dbReference>
<reference evidence="17" key="1">
    <citation type="journal article" date="2019" name="Int. J. Syst. Evol. Microbiol.">
        <title>The Global Catalogue of Microorganisms (GCM) 10K type strain sequencing project: providing services to taxonomists for standard genome sequencing and annotation.</title>
        <authorList>
            <consortium name="The Broad Institute Genomics Platform"/>
            <consortium name="The Broad Institute Genome Sequencing Center for Infectious Disease"/>
            <person name="Wu L."/>
            <person name="Ma J."/>
        </authorList>
    </citation>
    <scope>NUCLEOTIDE SEQUENCE [LARGE SCALE GENOMIC DNA]</scope>
    <source>
        <strain evidence="17">2902at01</strain>
    </source>
</reference>
<dbReference type="SUPFAM" id="SSF46977">
    <property type="entry name" value="Succinate dehydrogenase/fumarate reductase flavoprotein C-terminal domain"/>
    <property type="match status" value="1"/>
</dbReference>
<comment type="cofactor">
    <cofactor evidence="1 13">
        <name>FAD</name>
        <dbReference type="ChEBI" id="CHEBI:57692"/>
    </cofactor>
</comment>
<organism evidence="16 17">
    <name type="scientific">Micromonospora zhanjiangensis</name>
    <dbReference type="NCBI Taxonomy" id="1522057"/>
    <lineage>
        <taxon>Bacteria</taxon>
        <taxon>Bacillati</taxon>
        <taxon>Actinomycetota</taxon>
        <taxon>Actinomycetes</taxon>
        <taxon>Micromonosporales</taxon>
        <taxon>Micromonosporaceae</taxon>
        <taxon>Micromonospora</taxon>
    </lineage>
</organism>
<dbReference type="Pfam" id="PF02910">
    <property type="entry name" value="Succ_DH_flav_C"/>
    <property type="match status" value="1"/>
</dbReference>
<evidence type="ECO:0000313" key="16">
    <source>
        <dbReference type="EMBL" id="MFC4104394.1"/>
    </source>
</evidence>
<dbReference type="PANTHER" id="PTHR42716:SF2">
    <property type="entry name" value="L-ASPARTATE OXIDASE, CHLOROPLASTIC"/>
    <property type="match status" value="1"/>
</dbReference>
<dbReference type="NCBIfam" id="TIGR00551">
    <property type="entry name" value="nadB"/>
    <property type="match status" value="1"/>
</dbReference>
<comment type="caution">
    <text evidence="16">The sequence shown here is derived from an EMBL/GenBank/DDBJ whole genome shotgun (WGS) entry which is preliminary data.</text>
</comment>
<dbReference type="InterPro" id="IPR015939">
    <property type="entry name" value="Fum_Rdtase/Succ_DH_flav-like_C"/>
</dbReference>
<evidence type="ECO:0000256" key="10">
    <source>
        <dbReference type="ARBA" id="ARBA00029426"/>
    </source>
</evidence>
<evidence type="ECO:0000256" key="2">
    <source>
        <dbReference type="ARBA" id="ARBA00004950"/>
    </source>
</evidence>
<comment type="similarity">
    <text evidence="3 13">Belongs to the FAD-dependent oxidoreductase 2 family. NadB subfamily.</text>
</comment>
<dbReference type="Gene3D" id="1.20.58.100">
    <property type="entry name" value="Fumarate reductase/succinate dehydrogenase flavoprotein-like, C-terminal domain"/>
    <property type="match status" value="1"/>
</dbReference>
<evidence type="ECO:0000313" key="17">
    <source>
        <dbReference type="Proteomes" id="UP001595868"/>
    </source>
</evidence>
<dbReference type="InterPro" id="IPR003953">
    <property type="entry name" value="FAD-dep_OxRdtase_2_FAD-bd"/>
</dbReference>
<evidence type="ECO:0000256" key="9">
    <source>
        <dbReference type="ARBA" id="ARBA00023002"/>
    </source>
</evidence>
<keyword evidence="7 13" id="KW-0662">Pyridine nucleotide biosynthesis</keyword>
<comment type="catalytic activity">
    <reaction evidence="11">
        <text>L-aspartate + O2 = iminosuccinate + H2O2</text>
        <dbReference type="Rhea" id="RHEA:25876"/>
        <dbReference type="ChEBI" id="CHEBI:15379"/>
        <dbReference type="ChEBI" id="CHEBI:16240"/>
        <dbReference type="ChEBI" id="CHEBI:29991"/>
        <dbReference type="ChEBI" id="CHEBI:77875"/>
        <dbReference type="EC" id="1.4.3.16"/>
    </reaction>
    <physiologicalReaction direction="left-to-right" evidence="11">
        <dbReference type="Rhea" id="RHEA:25877"/>
    </physiologicalReaction>
</comment>
<evidence type="ECO:0000256" key="1">
    <source>
        <dbReference type="ARBA" id="ARBA00001974"/>
    </source>
</evidence>
<comment type="function">
    <text evidence="10">Catalyzes the oxidation of L-aspartate to iminoaspartate, the first step in the de novo biosynthesis of NAD(+).</text>
</comment>
<keyword evidence="9 13" id="KW-0560">Oxidoreductase</keyword>
<proteinExistence type="inferred from homology"/>
<gene>
    <name evidence="16" type="ORF">ACFOX0_00370</name>
</gene>
<accession>A0ABV8KEJ9</accession>
<evidence type="ECO:0000256" key="4">
    <source>
        <dbReference type="ARBA" id="ARBA00012173"/>
    </source>
</evidence>
<dbReference type="Proteomes" id="UP001595868">
    <property type="component" value="Unassembled WGS sequence"/>
</dbReference>
<evidence type="ECO:0000256" key="7">
    <source>
        <dbReference type="ARBA" id="ARBA00022642"/>
    </source>
</evidence>
<protein>
    <recommendedName>
        <fullName evidence="5 12">L-aspartate oxidase</fullName>
        <ecNumber evidence="4 12">1.4.3.16</ecNumber>
    </recommendedName>
</protein>
<dbReference type="SUPFAM" id="SSF51905">
    <property type="entry name" value="FAD/NAD(P)-binding domain"/>
    <property type="match status" value="1"/>
</dbReference>
<evidence type="ECO:0000256" key="12">
    <source>
        <dbReference type="NCBIfam" id="TIGR00551"/>
    </source>
</evidence>
<keyword evidence="8 13" id="KW-0274">FAD</keyword>
<dbReference type="Pfam" id="PF00890">
    <property type="entry name" value="FAD_binding_2"/>
    <property type="match status" value="1"/>
</dbReference>
<evidence type="ECO:0000256" key="6">
    <source>
        <dbReference type="ARBA" id="ARBA00022630"/>
    </source>
</evidence>
<evidence type="ECO:0000256" key="3">
    <source>
        <dbReference type="ARBA" id="ARBA00008562"/>
    </source>
</evidence>
<dbReference type="InterPro" id="IPR027477">
    <property type="entry name" value="Succ_DH/fumarate_Rdtase_cat_sf"/>
</dbReference>
<dbReference type="GO" id="GO:0008734">
    <property type="term" value="F:L-aspartate oxidase activity"/>
    <property type="evidence" value="ECO:0007669"/>
    <property type="project" value="UniProtKB-EC"/>
</dbReference>
<dbReference type="PRINTS" id="PR00368">
    <property type="entry name" value="FADPNR"/>
</dbReference>
<dbReference type="Gene3D" id="3.50.50.60">
    <property type="entry name" value="FAD/NAD(P)-binding domain"/>
    <property type="match status" value="1"/>
</dbReference>
<dbReference type="SUPFAM" id="SSF56425">
    <property type="entry name" value="Succinate dehydrogenase/fumarate reductase flavoprotein, catalytic domain"/>
    <property type="match status" value="1"/>
</dbReference>
<name>A0ABV8KEJ9_9ACTN</name>
<dbReference type="NCBIfam" id="NF005867">
    <property type="entry name" value="PRK07804.1"/>
    <property type="match status" value="1"/>
</dbReference>
<dbReference type="Gene3D" id="3.90.700.10">
    <property type="entry name" value="Succinate dehydrogenase/fumarate reductase flavoprotein, catalytic domain"/>
    <property type="match status" value="1"/>
</dbReference>
<keyword evidence="17" id="KW-1185">Reference proteome</keyword>
<dbReference type="InterPro" id="IPR037099">
    <property type="entry name" value="Fum_R/Succ_DH_flav-like_C_sf"/>
</dbReference>
<dbReference type="InterPro" id="IPR005288">
    <property type="entry name" value="NadB"/>
</dbReference>
<comment type="subcellular location">
    <subcellularLocation>
        <location evidence="13">Cytoplasm</location>
    </subcellularLocation>
</comment>
<sequence length="565" mass="58285">MHLPTVDLPALPTLLAAPPPGWVETTDVIVVGSGIAGLTAALNLRQTGLHVTVVTKVNIDDGSTRWAQGGIAAVLDPLDTPAAHASDTELAGVGLCDPAAVRVLVEEGPTRLRELIRAGAEFDRNPDGSLMLTREGGHRADRIVHAGGDATGAEVQRALHAAVSRDPWIRLVEHALVLDLLRAPADGDAPGRACGITLHVLGEGSEDGVGAILGRAVVLATGGMGQIYAATTNPAVSTGDGVALALRAGAAVTDLEFVQFHPTALVVGAGGVGDPAGEARARQPLVSEALRGEGAYLVDADGKRFMVGQHELAELAPRDVVAKGIHRVLLATGADHVFLDARHLGGEFLARRFPTIVASCLAVGVDPATDLIPVAPAAHYASGGVRTDLAGRTSIPGLYACGEVACTGVHGANRLASNSLLEGLVFARRIAEDIARELPEQAEPAPDGAWRGGAGWVLDPAARPALARSMSRGAGVLRSAASLRATAAELVGLGAGRVAPRTASWEATNLLTVATALVGAAYARQETRGCHWREDFPTAVDEWRGHLVAAVGADGELRHTWEVTR</sequence>
<feature type="domain" description="Fumarate reductase/succinate dehydrogenase flavoprotein-like C-terminal" evidence="15">
    <location>
        <begin position="502"/>
        <end position="552"/>
    </location>
</feature>
<comment type="pathway">
    <text evidence="2 13">Cofactor biosynthesis; NAD(+) biosynthesis; iminoaspartate from L-aspartate (oxidase route): step 1/1.</text>
</comment>
<evidence type="ECO:0000259" key="14">
    <source>
        <dbReference type="Pfam" id="PF00890"/>
    </source>
</evidence>
<evidence type="ECO:0000256" key="13">
    <source>
        <dbReference type="RuleBase" id="RU362049"/>
    </source>
</evidence>
<evidence type="ECO:0000256" key="5">
    <source>
        <dbReference type="ARBA" id="ARBA00021901"/>
    </source>
</evidence>
<evidence type="ECO:0000256" key="8">
    <source>
        <dbReference type="ARBA" id="ARBA00022827"/>
    </source>
</evidence>
<evidence type="ECO:0000259" key="15">
    <source>
        <dbReference type="Pfam" id="PF02910"/>
    </source>
</evidence>
<dbReference type="PANTHER" id="PTHR42716">
    <property type="entry name" value="L-ASPARTATE OXIDASE"/>
    <property type="match status" value="1"/>
</dbReference>
<dbReference type="EMBL" id="JBHSBN010000001">
    <property type="protein sequence ID" value="MFC4104394.1"/>
    <property type="molecule type" value="Genomic_DNA"/>
</dbReference>